<name>A0A2M7PNX8_9BACT</name>
<dbReference type="EMBL" id="PFKO01000263">
    <property type="protein sequence ID" value="PIY32074.1"/>
    <property type="molecule type" value="Genomic_DNA"/>
</dbReference>
<comment type="caution">
    <text evidence="1">The sequence shown here is derived from an EMBL/GenBank/DDBJ whole genome shotgun (WGS) entry which is preliminary data.</text>
</comment>
<dbReference type="AlphaFoldDB" id="A0A2M7PNX8"/>
<proteinExistence type="predicted"/>
<organism evidence="1 2">
    <name type="scientific">Candidatus Infernicultor aquiphilus</name>
    <dbReference type="NCBI Taxonomy" id="1805029"/>
    <lineage>
        <taxon>Bacteria</taxon>
        <taxon>Pseudomonadati</taxon>
        <taxon>Atribacterota</taxon>
        <taxon>Candidatus Phoenicimicrobiia</taxon>
        <taxon>Candidatus Pheonicimicrobiales</taxon>
        <taxon>Candidatus Phoenicimicrobiaceae</taxon>
        <taxon>Candidatus Infernicultor</taxon>
    </lineage>
</organism>
<dbReference type="Proteomes" id="UP000230646">
    <property type="component" value="Unassembled WGS sequence"/>
</dbReference>
<evidence type="ECO:0000313" key="1">
    <source>
        <dbReference type="EMBL" id="PIY32074.1"/>
    </source>
</evidence>
<sequence length="133" mass="14770">MAKLIEEISSYLVAQGIKGSDNATALIEGTSIFLGIQPSEPKECLTIYDTGGLKPEIDMAISNPTIQIIARATEYEEAKTLAMNAYNILHRLMNTNLGDNYVYFCNAQQEPGDIGRDDNDNFEISCNYLLKIR</sequence>
<dbReference type="InterPro" id="IPR024411">
    <property type="entry name" value="Tail_terminator_phage"/>
</dbReference>
<evidence type="ECO:0000313" key="2">
    <source>
        <dbReference type="Proteomes" id="UP000230646"/>
    </source>
</evidence>
<reference evidence="1 2" key="1">
    <citation type="submission" date="2017-09" db="EMBL/GenBank/DDBJ databases">
        <title>Depth-based differentiation of microbial function through sediment-hosted aquifers and enrichment of novel symbionts in the deep terrestrial subsurface.</title>
        <authorList>
            <person name="Probst A.J."/>
            <person name="Ladd B."/>
            <person name="Jarett J.K."/>
            <person name="Geller-Mcgrath D.E."/>
            <person name="Sieber C.M."/>
            <person name="Emerson J.B."/>
            <person name="Anantharaman K."/>
            <person name="Thomas B.C."/>
            <person name="Malmstrom R."/>
            <person name="Stieglmeier M."/>
            <person name="Klingl A."/>
            <person name="Woyke T."/>
            <person name="Ryan C.M."/>
            <person name="Banfield J.F."/>
        </authorList>
    </citation>
    <scope>NUCLEOTIDE SEQUENCE [LARGE SCALE GENOMIC DNA]</scope>
    <source>
        <strain evidence="1">CG_4_10_14_3_um_filter_34_13</strain>
    </source>
</reference>
<dbReference type="Pfam" id="PF12691">
    <property type="entry name" value="Phage_tail_terminator_6"/>
    <property type="match status" value="1"/>
</dbReference>
<protein>
    <submittedName>
        <fullName evidence="1">Uncharacterized protein</fullName>
    </submittedName>
</protein>
<gene>
    <name evidence="1" type="ORF">COZ07_06970</name>
</gene>
<accession>A0A2M7PNX8</accession>
<dbReference type="RefSeq" id="WP_406607880.1">
    <property type="nucleotide sequence ID" value="NZ_PFKO01000263.1"/>
</dbReference>